<dbReference type="EC" id="2.8.3.19" evidence="2"/>
<dbReference type="SUPFAM" id="SSF89796">
    <property type="entry name" value="CoA-transferase family III (CaiB/BaiF)"/>
    <property type="match status" value="1"/>
</dbReference>
<dbReference type="Pfam" id="PF02515">
    <property type="entry name" value="CoA_transf_3"/>
    <property type="match status" value="1"/>
</dbReference>
<accession>A0A644VYJ1</accession>
<dbReference type="EMBL" id="VSSQ01000507">
    <property type="protein sequence ID" value="MPL96387.1"/>
    <property type="molecule type" value="Genomic_DNA"/>
</dbReference>
<reference evidence="2" key="1">
    <citation type="submission" date="2019-08" db="EMBL/GenBank/DDBJ databases">
        <authorList>
            <person name="Kucharzyk K."/>
            <person name="Murdoch R.W."/>
            <person name="Higgins S."/>
            <person name="Loffler F."/>
        </authorList>
    </citation>
    <scope>NUCLEOTIDE SEQUENCE</scope>
</reference>
<dbReference type="InterPro" id="IPR050483">
    <property type="entry name" value="CoA-transferase_III_domain"/>
</dbReference>
<sequence>MEKLYEGIKILDLTSNIAGPIASSMMADFGAEVIKVERPVSGEDTRMVLPQVEGFAFTSWWLNRGKKSITVNMRDPEGIKFLKKMIPHMDIIMESFRPGTMASMGLSYEEVKILNPSIIYVSISMFGQTGKDSMKPGYDLLAQARSGLLDITGEKGGIPIKSGFYISDYCASTFVYGGMASALYYKEKTGKGQLLDISLLDAIFSYNSNFEMGALNMFPTRVGNHAPHLAPYGVFEGSNHEYVAIVAAYISNWTKLCNLMGRPELITEEAFSTPAKRVQNLQGVVDAIESWLKTFPDIREPARFMDEADIPCSLIYNTKDIRSDEHLLSRGMIVDFESPTGVKSIDSVKARGVVIKMSETPGSISKCPMIGEHNNEIMLRYGLSKEKIKELQGKWTEEYYNKKNK</sequence>
<evidence type="ECO:0000313" key="2">
    <source>
        <dbReference type="EMBL" id="MPL96387.1"/>
    </source>
</evidence>
<proteinExistence type="predicted"/>
<gene>
    <name evidence="2" type="primary">uctC_4</name>
    <name evidence="2" type="ORF">SDC9_42565</name>
</gene>
<dbReference type="Gene3D" id="3.40.50.10540">
    <property type="entry name" value="Crotonobetainyl-coa:carnitine coa-transferase, domain 1"/>
    <property type="match status" value="1"/>
</dbReference>
<name>A0A644VYJ1_9ZZZZ</name>
<organism evidence="2">
    <name type="scientific">bioreactor metagenome</name>
    <dbReference type="NCBI Taxonomy" id="1076179"/>
    <lineage>
        <taxon>unclassified sequences</taxon>
        <taxon>metagenomes</taxon>
        <taxon>ecological metagenomes</taxon>
    </lineage>
</organism>
<dbReference type="GO" id="GO:0008410">
    <property type="term" value="F:CoA-transferase activity"/>
    <property type="evidence" value="ECO:0007669"/>
    <property type="project" value="TreeGrafter"/>
</dbReference>
<dbReference type="InterPro" id="IPR023606">
    <property type="entry name" value="CoA-Trfase_III_dom_1_sf"/>
</dbReference>
<keyword evidence="1 2" id="KW-0808">Transferase</keyword>
<dbReference type="PANTHER" id="PTHR48207:SF3">
    <property type="entry name" value="SUCCINATE--HYDROXYMETHYLGLUTARATE COA-TRANSFERASE"/>
    <property type="match status" value="1"/>
</dbReference>
<dbReference type="PANTHER" id="PTHR48207">
    <property type="entry name" value="SUCCINATE--HYDROXYMETHYLGLUTARATE COA-TRANSFERASE"/>
    <property type="match status" value="1"/>
</dbReference>
<dbReference type="AlphaFoldDB" id="A0A644VYJ1"/>
<dbReference type="InterPro" id="IPR003673">
    <property type="entry name" value="CoA-Trfase_fam_III"/>
</dbReference>
<protein>
    <submittedName>
        <fullName evidence="2">Acetyl-CoA:oxalate CoA-transferase</fullName>
        <ecNumber evidence="2">2.8.3.19</ecNumber>
    </submittedName>
</protein>
<comment type="caution">
    <text evidence="2">The sequence shown here is derived from an EMBL/GenBank/DDBJ whole genome shotgun (WGS) entry which is preliminary data.</text>
</comment>
<dbReference type="InterPro" id="IPR044855">
    <property type="entry name" value="CoA-Trfase_III_dom3_sf"/>
</dbReference>
<evidence type="ECO:0000256" key="1">
    <source>
        <dbReference type="ARBA" id="ARBA00022679"/>
    </source>
</evidence>
<dbReference type="Gene3D" id="3.30.1540.10">
    <property type="entry name" value="formyl-coa transferase, domain 3"/>
    <property type="match status" value="1"/>
</dbReference>